<comment type="caution">
    <text evidence="4">The sequence shown here is derived from an EMBL/GenBank/DDBJ whole genome shotgun (WGS) entry which is preliminary data.</text>
</comment>
<keyword evidence="3" id="KW-0812">Transmembrane</keyword>
<keyword evidence="3" id="KW-0472">Membrane</keyword>
<dbReference type="InterPro" id="IPR042001">
    <property type="entry name" value="Sortase_F"/>
</dbReference>
<dbReference type="CDD" id="cd05829">
    <property type="entry name" value="Sortase_F"/>
    <property type="match status" value="1"/>
</dbReference>
<gene>
    <name evidence="4" type="ORF">GCM10018781_76910</name>
</gene>
<evidence type="ECO:0008006" key="6">
    <source>
        <dbReference type="Google" id="ProtNLM"/>
    </source>
</evidence>
<proteinExistence type="predicted"/>
<keyword evidence="3" id="KW-1133">Transmembrane helix</keyword>
<dbReference type="InterPro" id="IPR023365">
    <property type="entry name" value="Sortase_dom-sf"/>
</dbReference>
<feature type="region of interest" description="Disordered" evidence="2">
    <location>
        <begin position="41"/>
        <end position="87"/>
    </location>
</feature>
<keyword evidence="1" id="KW-0378">Hydrolase</keyword>
<dbReference type="AlphaFoldDB" id="A0A918YUP1"/>
<name>A0A918YUP1_9ACTN</name>
<feature type="compositionally biased region" description="Pro residues" evidence="2">
    <location>
        <begin position="74"/>
        <end position="85"/>
    </location>
</feature>
<sequence>MPHPDARNQEPGRRARARLTAAAVALALALGIWLVHDGAGASGPPAPGPAAAPGPEPTGPPTGAPTTGAAARPGKPPPAPLPPSVPTGLRIPSIKVTASLLGLGLDAAGHLETPPLSAPGQAGWYRDGPSPGAPGNAIVAGHADTRSGPAVFYRLGLLRPGDTVEITRQDRRTAVFSIDAVRTYPRTALPDTTVYGPTERPELRLITCGGKYDKKTGYSDNVVVFAHLTATR</sequence>
<keyword evidence="5" id="KW-1185">Reference proteome</keyword>
<feature type="transmembrane region" description="Helical" evidence="3">
    <location>
        <begin position="17"/>
        <end position="35"/>
    </location>
</feature>
<reference evidence="4" key="2">
    <citation type="submission" date="2020-09" db="EMBL/GenBank/DDBJ databases">
        <authorList>
            <person name="Sun Q."/>
            <person name="Ohkuma M."/>
        </authorList>
    </citation>
    <scope>NUCLEOTIDE SEQUENCE</scope>
    <source>
        <strain evidence="4">JCM 4646</strain>
    </source>
</reference>
<dbReference type="SUPFAM" id="SSF63817">
    <property type="entry name" value="Sortase"/>
    <property type="match status" value="1"/>
</dbReference>
<evidence type="ECO:0000313" key="5">
    <source>
        <dbReference type="Proteomes" id="UP000617734"/>
    </source>
</evidence>
<evidence type="ECO:0000313" key="4">
    <source>
        <dbReference type="EMBL" id="GHE25446.1"/>
    </source>
</evidence>
<dbReference type="NCBIfam" id="NF033748">
    <property type="entry name" value="class_F_sortase"/>
    <property type="match status" value="1"/>
</dbReference>
<dbReference type="EMBL" id="BNBO01000083">
    <property type="protein sequence ID" value="GHE25446.1"/>
    <property type="molecule type" value="Genomic_DNA"/>
</dbReference>
<dbReference type="RefSeq" id="WP_190215569.1">
    <property type="nucleotide sequence ID" value="NZ_BNBO01000083.1"/>
</dbReference>
<dbReference type="GeneID" id="95357911"/>
<accession>A0A918YUP1</accession>
<evidence type="ECO:0000256" key="1">
    <source>
        <dbReference type="ARBA" id="ARBA00022801"/>
    </source>
</evidence>
<evidence type="ECO:0000256" key="3">
    <source>
        <dbReference type="SAM" id="Phobius"/>
    </source>
</evidence>
<feature type="compositionally biased region" description="Low complexity" evidence="2">
    <location>
        <begin position="64"/>
        <end position="73"/>
    </location>
</feature>
<dbReference type="Gene3D" id="2.40.260.10">
    <property type="entry name" value="Sortase"/>
    <property type="match status" value="1"/>
</dbReference>
<organism evidence="4 5">
    <name type="scientific">Kitasatospora indigofera</name>
    <dbReference type="NCBI Taxonomy" id="67307"/>
    <lineage>
        <taxon>Bacteria</taxon>
        <taxon>Bacillati</taxon>
        <taxon>Actinomycetota</taxon>
        <taxon>Actinomycetes</taxon>
        <taxon>Kitasatosporales</taxon>
        <taxon>Streptomycetaceae</taxon>
        <taxon>Kitasatospora</taxon>
    </lineage>
</organism>
<reference evidence="4" key="1">
    <citation type="journal article" date="2014" name="Int. J. Syst. Evol. Microbiol.">
        <title>Complete genome sequence of Corynebacterium casei LMG S-19264T (=DSM 44701T), isolated from a smear-ripened cheese.</title>
        <authorList>
            <consortium name="US DOE Joint Genome Institute (JGI-PGF)"/>
            <person name="Walter F."/>
            <person name="Albersmeier A."/>
            <person name="Kalinowski J."/>
            <person name="Ruckert C."/>
        </authorList>
    </citation>
    <scope>NUCLEOTIDE SEQUENCE</scope>
    <source>
        <strain evidence="4">JCM 4646</strain>
    </source>
</reference>
<dbReference type="Proteomes" id="UP000617734">
    <property type="component" value="Unassembled WGS sequence"/>
</dbReference>
<protein>
    <recommendedName>
        <fullName evidence="6">Class F sortase</fullName>
    </recommendedName>
</protein>
<evidence type="ECO:0000256" key="2">
    <source>
        <dbReference type="SAM" id="MobiDB-lite"/>
    </source>
</evidence>
<dbReference type="Pfam" id="PF04203">
    <property type="entry name" value="Sortase"/>
    <property type="match status" value="1"/>
</dbReference>
<dbReference type="InterPro" id="IPR005754">
    <property type="entry name" value="Sortase"/>
</dbReference>
<feature type="compositionally biased region" description="Pro residues" evidence="2">
    <location>
        <begin position="44"/>
        <end position="63"/>
    </location>
</feature>
<dbReference type="GO" id="GO:0016787">
    <property type="term" value="F:hydrolase activity"/>
    <property type="evidence" value="ECO:0007669"/>
    <property type="project" value="UniProtKB-KW"/>
</dbReference>